<accession>Q1EHW9</accession>
<sequence length="252" mass="27104">MAEVDTSDALADQAESAYHDGEVEKAQELYRRSIGNTDPYGEQAAERTVAEAIDAPPEAAPKAEAEPAGPSPADVDQGMGGTRLADYKSYDELSEDERGQEFDRVFSLANPDVSESTLRRAWPGAEFDRNREFGDAALAAIPGSLDVLRVLEVVGLADHPDLIRWLVSVGRALASKPGDPTTIPITQGEGKQMVSMNTKQIEAKIDALQDEIDRAQALNDDVKSNRLYQEALALERLLPGGSGGIVDGVRTI</sequence>
<feature type="compositionally biased region" description="Basic and acidic residues" evidence="2">
    <location>
        <begin position="17"/>
        <end position="31"/>
    </location>
</feature>
<organism evidence="3">
    <name type="scientific">uncultured organism</name>
    <dbReference type="NCBI Taxonomy" id="155900"/>
    <lineage>
        <taxon>unclassified sequences</taxon>
        <taxon>environmental samples</taxon>
    </lineage>
</organism>
<protein>
    <submittedName>
        <fullName evidence="3">Uncharacterized protein</fullName>
    </submittedName>
</protein>
<keyword evidence="1" id="KW-0175">Coiled coil</keyword>
<feature type="compositionally biased region" description="Low complexity" evidence="2">
    <location>
        <begin position="50"/>
        <end position="73"/>
    </location>
</feature>
<evidence type="ECO:0000256" key="2">
    <source>
        <dbReference type="SAM" id="MobiDB-lite"/>
    </source>
</evidence>
<evidence type="ECO:0000313" key="3">
    <source>
        <dbReference type="EMBL" id="CAK32570.1"/>
    </source>
</evidence>
<dbReference type="AlphaFoldDB" id="Q1EHW9"/>
<feature type="region of interest" description="Disordered" evidence="2">
    <location>
        <begin position="1"/>
        <end position="80"/>
    </location>
</feature>
<dbReference type="EMBL" id="AM270418">
    <property type="protein sequence ID" value="CAK32570.1"/>
    <property type="molecule type" value="Genomic_DNA"/>
</dbReference>
<name>Q1EHW9_9ZZZZ</name>
<reference evidence="3" key="1">
    <citation type="submission" date="2006-06" db="EMBL/GenBank/DDBJ databases">
        <title>Construction and analysis of a metagenomic library from a deep-sea sediment of east Pacific nodule Province.</title>
        <authorList>
            <person name="Xu M."/>
            <person name="Xiao X."/>
            <person name="Wang F."/>
        </authorList>
    </citation>
    <scope>NUCLEOTIDE SEQUENCE</scope>
</reference>
<feature type="coiled-coil region" evidence="1">
    <location>
        <begin position="191"/>
        <end position="225"/>
    </location>
</feature>
<proteinExistence type="predicted"/>
<evidence type="ECO:0000256" key="1">
    <source>
        <dbReference type="SAM" id="Coils"/>
    </source>
</evidence>
<gene>
    <name evidence="3" type="ORF">10D02-36</name>
</gene>